<feature type="compositionally biased region" description="Polar residues" evidence="1">
    <location>
        <begin position="158"/>
        <end position="167"/>
    </location>
</feature>
<dbReference type="EMBL" id="JASNQZ010000021">
    <property type="protein sequence ID" value="KAL0945067.1"/>
    <property type="molecule type" value="Genomic_DNA"/>
</dbReference>
<evidence type="ECO:0000313" key="2">
    <source>
        <dbReference type="EMBL" id="KAL0945067.1"/>
    </source>
</evidence>
<feature type="compositionally biased region" description="Acidic residues" evidence="1">
    <location>
        <begin position="92"/>
        <end position="121"/>
    </location>
</feature>
<feature type="compositionally biased region" description="Polar residues" evidence="1">
    <location>
        <begin position="138"/>
        <end position="147"/>
    </location>
</feature>
<name>A0ABR3IP46_9AGAR</name>
<evidence type="ECO:0000256" key="1">
    <source>
        <dbReference type="SAM" id="MobiDB-lite"/>
    </source>
</evidence>
<protein>
    <submittedName>
        <fullName evidence="2">Uncharacterized protein</fullName>
    </submittedName>
</protein>
<feature type="region of interest" description="Disordered" evidence="1">
    <location>
        <begin position="138"/>
        <end position="187"/>
    </location>
</feature>
<feature type="region of interest" description="Disordered" evidence="1">
    <location>
        <begin position="51"/>
        <end position="121"/>
    </location>
</feature>
<organism evidence="2 3">
    <name type="scientific">Hohenbuehelia grisea</name>
    <dbReference type="NCBI Taxonomy" id="104357"/>
    <lineage>
        <taxon>Eukaryota</taxon>
        <taxon>Fungi</taxon>
        <taxon>Dikarya</taxon>
        <taxon>Basidiomycota</taxon>
        <taxon>Agaricomycotina</taxon>
        <taxon>Agaricomycetes</taxon>
        <taxon>Agaricomycetidae</taxon>
        <taxon>Agaricales</taxon>
        <taxon>Pleurotineae</taxon>
        <taxon>Pleurotaceae</taxon>
        <taxon>Hohenbuehelia</taxon>
    </lineage>
</organism>
<sequence length="399" mass="44524">MAEQHPIHQPNDGDDIMMVDEQAMVAEPQVAAAPSRSVRKQLNKKMIEALASDKLDEFGDPISSTSKRQRTGEKSTRKIRKVNLLVKPINIDDTDDTDKDDDDYPCLVDEPDSDDDSDEASDDDVVITNIELASILPSKTTPATSSKNRSKQCKRALQASTTDTASKSSRRTTVEEVEDEDSPSRLTLLETEGVISASSGSGIAPNPSKRAGKRSPIYLFYERVDTGPNGEQVADDQYFKCHHGIGLAGHLKNHFPVMYRLYEALKDREEPPTPEEHDIACGKVSMDSPRLEKYVCGLEASSNSIKKAFMRQSEAAWDQAEFEKILAEWMVACDQPFEEVERREFKRLLQYTHRGSKPLHIPGRTTMKTRILQLGKDTIADMGKMFAVSTIVTHSIAYS</sequence>
<accession>A0ABR3IP46</accession>
<comment type="caution">
    <text evidence="2">The sequence shown here is derived from an EMBL/GenBank/DDBJ whole genome shotgun (WGS) entry which is preliminary data.</text>
</comment>
<dbReference type="Proteomes" id="UP001556367">
    <property type="component" value="Unassembled WGS sequence"/>
</dbReference>
<keyword evidence="3" id="KW-1185">Reference proteome</keyword>
<reference evidence="3" key="1">
    <citation type="submission" date="2024-06" db="EMBL/GenBank/DDBJ databases">
        <title>Multi-omics analyses provide insights into the biosynthesis of the anticancer antibiotic pleurotin in Hohenbuehelia grisea.</title>
        <authorList>
            <person name="Weaver J.A."/>
            <person name="Alberti F."/>
        </authorList>
    </citation>
    <scope>NUCLEOTIDE SEQUENCE [LARGE SCALE GENOMIC DNA]</scope>
    <source>
        <strain evidence="3">T-177</strain>
    </source>
</reference>
<proteinExistence type="predicted"/>
<gene>
    <name evidence="2" type="ORF">HGRIS_012021</name>
</gene>
<evidence type="ECO:0000313" key="3">
    <source>
        <dbReference type="Proteomes" id="UP001556367"/>
    </source>
</evidence>